<evidence type="ECO:0000256" key="1">
    <source>
        <dbReference type="SAM" id="Phobius"/>
    </source>
</evidence>
<dbReference type="Gene3D" id="3.10.620.30">
    <property type="match status" value="1"/>
</dbReference>
<evidence type="ECO:0000313" key="4">
    <source>
        <dbReference type="Proteomes" id="UP001569428"/>
    </source>
</evidence>
<feature type="transmembrane region" description="Helical" evidence="1">
    <location>
        <begin position="12"/>
        <end position="30"/>
    </location>
</feature>
<keyword evidence="1" id="KW-0812">Transmembrane</keyword>
<dbReference type="Proteomes" id="UP001569428">
    <property type="component" value="Unassembled WGS sequence"/>
</dbReference>
<dbReference type="Pfam" id="PF01841">
    <property type="entry name" value="Transglut_core"/>
    <property type="match status" value="1"/>
</dbReference>
<name>A0ABV4NX51_9GAMM</name>
<gene>
    <name evidence="3" type="ORF">ACCI49_07135</name>
</gene>
<dbReference type="EMBL" id="JBGMEK010000011">
    <property type="protein sequence ID" value="MFA0810691.1"/>
    <property type="molecule type" value="Genomic_DNA"/>
</dbReference>
<sequence>MSAIAKRSLLQYVIVSTGFFILITPVALLLTKMTGSQSAIYDLQMTVRYSFLVTNTTYKWVEGASFSVFALIKQNAYQIDGFLEADPLIKVDAPKFVLLSEKLGRNPKKIGRWLYQNVNNIGFITKDRGARYSVCEKQGDCTEFASACVALARTVDIPPRWSADLFFKVMEGFKQTIIITGQSLSKMSGGVSPTRRIMFLTLAMGFTSHSTILTKNLD</sequence>
<evidence type="ECO:0000313" key="3">
    <source>
        <dbReference type="EMBL" id="MFA0810691.1"/>
    </source>
</evidence>
<feature type="domain" description="Transglutaminase-like" evidence="2">
    <location>
        <begin position="108"/>
        <end position="164"/>
    </location>
</feature>
<proteinExistence type="predicted"/>
<dbReference type="SUPFAM" id="SSF54001">
    <property type="entry name" value="Cysteine proteinases"/>
    <property type="match status" value="1"/>
</dbReference>
<comment type="caution">
    <text evidence="3">The sequence shown here is derived from an EMBL/GenBank/DDBJ whole genome shotgun (WGS) entry which is preliminary data.</text>
</comment>
<dbReference type="RefSeq" id="WP_371838265.1">
    <property type="nucleotide sequence ID" value="NZ_JBGMEK010000011.1"/>
</dbReference>
<accession>A0ABV4NX51</accession>
<organism evidence="3 4">
    <name type="scientific">Microbulbifer epialgicus</name>
    <dbReference type="NCBI Taxonomy" id="393907"/>
    <lineage>
        <taxon>Bacteria</taxon>
        <taxon>Pseudomonadati</taxon>
        <taxon>Pseudomonadota</taxon>
        <taxon>Gammaproteobacteria</taxon>
        <taxon>Cellvibrionales</taxon>
        <taxon>Microbulbiferaceae</taxon>
        <taxon>Microbulbifer</taxon>
    </lineage>
</organism>
<evidence type="ECO:0000259" key="2">
    <source>
        <dbReference type="Pfam" id="PF01841"/>
    </source>
</evidence>
<keyword evidence="4" id="KW-1185">Reference proteome</keyword>
<dbReference type="InterPro" id="IPR002931">
    <property type="entry name" value="Transglutaminase-like"/>
</dbReference>
<protein>
    <submittedName>
        <fullName evidence="3">Transglutaminase domain-containing protein</fullName>
    </submittedName>
</protein>
<keyword evidence="1" id="KW-0472">Membrane</keyword>
<reference evidence="3 4" key="1">
    <citation type="submission" date="2024-08" db="EMBL/GenBank/DDBJ databases">
        <authorList>
            <person name="Ishaq N."/>
        </authorList>
    </citation>
    <scope>NUCLEOTIDE SEQUENCE [LARGE SCALE GENOMIC DNA]</scope>
    <source>
        <strain evidence="3 4">DSM 18651</strain>
    </source>
</reference>
<keyword evidence="1" id="KW-1133">Transmembrane helix</keyword>
<dbReference type="InterPro" id="IPR038765">
    <property type="entry name" value="Papain-like_cys_pep_sf"/>
</dbReference>